<comment type="caution">
    <text evidence="1">The sequence shown here is derived from an EMBL/GenBank/DDBJ whole genome shotgun (WGS) entry which is preliminary data.</text>
</comment>
<sequence length="78" mass="8726">MGAGALASYPVFHSHTKHIEIDIHFIRDKVLNRTLEVCYVPTIGQIADCLTKPLSQQRFSFLKSKSGIIDLPSNLRGM</sequence>
<dbReference type="CDD" id="cd09272">
    <property type="entry name" value="RNase_HI_RT_Ty1"/>
    <property type="match status" value="1"/>
</dbReference>
<gene>
    <name evidence="1" type="ORF">Scep_025795</name>
</gene>
<dbReference type="EMBL" id="JBBNAG010000011">
    <property type="protein sequence ID" value="KAK9094326.1"/>
    <property type="molecule type" value="Genomic_DNA"/>
</dbReference>
<dbReference type="AlphaFoldDB" id="A0AAP0EIX0"/>
<dbReference type="Proteomes" id="UP001419268">
    <property type="component" value="Unassembled WGS sequence"/>
</dbReference>
<keyword evidence="2" id="KW-1185">Reference proteome</keyword>
<evidence type="ECO:0000313" key="2">
    <source>
        <dbReference type="Proteomes" id="UP001419268"/>
    </source>
</evidence>
<evidence type="ECO:0008006" key="3">
    <source>
        <dbReference type="Google" id="ProtNLM"/>
    </source>
</evidence>
<accession>A0AAP0EIX0</accession>
<name>A0AAP0EIX0_9MAGN</name>
<evidence type="ECO:0000313" key="1">
    <source>
        <dbReference type="EMBL" id="KAK9094326.1"/>
    </source>
</evidence>
<protein>
    <recommendedName>
        <fullName evidence="3">Copia protein</fullName>
    </recommendedName>
</protein>
<proteinExistence type="predicted"/>
<organism evidence="1 2">
    <name type="scientific">Stephania cephalantha</name>
    <dbReference type="NCBI Taxonomy" id="152367"/>
    <lineage>
        <taxon>Eukaryota</taxon>
        <taxon>Viridiplantae</taxon>
        <taxon>Streptophyta</taxon>
        <taxon>Embryophyta</taxon>
        <taxon>Tracheophyta</taxon>
        <taxon>Spermatophyta</taxon>
        <taxon>Magnoliopsida</taxon>
        <taxon>Ranunculales</taxon>
        <taxon>Menispermaceae</taxon>
        <taxon>Menispermoideae</taxon>
        <taxon>Cissampelideae</taxon>
        <taxon>Stephania</taxon>
    </lineage>
</organism>
<reference evidence="1 2" key="1">
    <citation type="submission" date="2024-01" db="EMBL/GenBank/DDBJ databases">
        <title>Genome assemblies of Stephania.</title>
        <authorList>
            <person name="Yang L."/>
        </authorList>
    </citation>
    <scope>NUCLEOTIDE SEQUENCE [LARGE SCALE GENOMIC DNA]</scope>
    <source>
        <strain evidence="1">JXDWG</strain>
        <tissue evidence="1">Leaf</tissue>
    </source>
</reference>